<dbReference type="AlphaFoldDB" id="A0A840BWW1"/>
<evidence type="ECO:0000313" key="3">
    <source>
        <dbReference type="EMBL" id="MBB4017524.1"/>
    </source>
</evidence>
<protein>
    <submittedName>
        <fullName evidence="3">Tripartite-type tricarboxylate transporter receptor subunit TctC</fullName>
    </submittedName>
</protein>
<feature type="signal peptide" evidence="2">
    <location>
        <begin position="1"/>
        <end position="21"/>
    </location>
</feature>
<dbReference type="CDD" id="cd07012">
    <property type="entry name" value="PBP2_Bug_TTT"/>
    <property type="match status" value="1"/>
</dbReference>
<dbReference type="Proteomes" id="UP000577362">
    <property type="component" value="Unassembled WGS sequence"/>
</dbReference>
<keyword evidence="2" id="KW-0732">Signal</keyword>
<dbReference type="Gene3D" id="3.40.190.150">
    <property type="entry name" value="Bordetella uptake gene, domain 1"/>
    <property type="match status" value="1"/>
</dbReference>
<dbReference type="Gene3D" id="3.40.190.10">
    <property type="entry name" value="Periplasmic binding protein-like II"/>
    <property type="match status" value="1"/>
</dbReference>
<gene>
    <name evidence="3" type="ORF">GGR16_002553</name>
</gene>
<evidence type="ECO:0000256" key="2">
    <source>
        <dbReference type="SAM" id="SignalP"/>
    </source>
</evidence>
<sequence>MFKRIVSAAILLGAAIVPAQAAWPDRPITLIVPWAAGGGTDAVARVIASGLEKELGQPVNVVNRTGGGGVVGHTEIVSAKPDGYTIGLATAEITTYYWAGTAPFTYADVTPVALVNFDAAALHVAADSPWQDAAQALDAIKQAKPGTYKLSGMPVGAAFHLAFAGLLQAADIDAKAVAVVPSQGAAPGFQELASGGVQIVPSSLPEGRAMVDAGRVKALLVLANERIPAFPDVPVAKEAIGKEVVGGTWRGLAAPKGLPDDITAKLTETVEKVVKAPEFAKFMADRGFGVAFAKGNEFRIFLEDQHARNGELMGALGLRQQGK</sequence>
<dbReference type="InterPro" id="IPR042100">
    <property type="entry name" value="Bug_dom1"/>
</dbReference>
<keyword evidence="3" id="KW-0675">Receptor</keyword>
<accession>A0A840BWW1</accession>
<proteinExistence type="inferred from homology"/>
<dbReference type="PANTHER" id="PTHR42928:SF5">
    <property type="entry name" value="BLR1237 PROTEIN"/>
    <property type="match status" value="1"/>
</dbReference>
<comment type="caution">
    <text evidence="3">The sequence shown here is derived from an EMBL/GenBank/DDBJ whole genome shotgun (WGS) entry which is preliminary data.</text>
</comment>
<reference evidence="3 4" key="1">
    <citation type="submission" date="2020-08" db="EMBL/GenBank/DDBJ databases">
        <title>Genomic Encyclopedia of Type Strains, Phase IV (KMG-IV): sequencing the most valuable type-strain genomes for metagenomic binning, comparative biology and taxonomic classification.</title>
        <authorList>
            <person name="Goeker M."/>
        </authorList>
    </citation>
    <scope>NUCLEOTIDE SEQUENCE [LARGE SCALE GENOMIC DNA]</scope>
    <source>
        <strain evidence="3 4">DSM 103737</strain>
    </source>
</reference>
<comment type="similarity">
    <text evidence="1">Belongs to the UPF0065 (bug) family.</text>
</comment>
<dbReference type="Pfam" id="PF03401">
    <property type="entry name" value="TctC"/>
    <property type="match status" value="1"/>
</dbReference>
<dbReference type="PIRSF" id="PIRSF017082">
    <property type="entry name" value="YflP"/>
    <property type="match status" value="1"/>
</dbReference>
<dbReference type="RefSeq" id="WP_183316830.1">
    <property type="nucleotide sequence ID" value="NZ_JACIEN010000002.1"/>
</dbReference>
<name>A0A840BWW1_9HYPH</name>
<organism evidence="3 4">
    <name type="scientific">Chelatococcus caeni</name>
    <dbReference type="NCBI Taxonomy" id="1348468"/>
    <lineage>
        <taxon>Bacteria</taxon>
        <taxon>Pseudomonadati</taxon>
        <taxon>Pseudomonadota</taxon>
        <taxon>Alphaproteobacteria</taxon>
        <taxon>Hyphomicrobiales</taxon>
        <taxon>Chelatococcaceae</taxon>
        <taxon>Chelatococcus</taxon>
    </lineage>
</organism>
<keyword evidence="4" id="KW-1185">Reference proteome</keyword>
<evidence type="ECO:0000256" key="1">
    <source>
        <dbReference type="ARBA" id="ARBA00006987"/>
    </source>
</evidence>
<dbReference type="PANTHER" id="PTHR42928">
    <property type="entry name" value="TRICARBOXYLATE-BINDING PROTEIN"/>
    <property type="match status" value="1"/>
</dbReference>
<dbReference type="InterPro" id="IPR005064">
    <property type="entry name" value="BUG"/>
</dbReference>
<evidence type="ECO:0000313" key="4">
    <source>
        <dbReference type="Proteomes" id="UP000577362"/>
    </source>
</evidence>
<dbReference type="EMBL" id="JACIEN010000002">
    <property type="protein sequence ID" value="MBB4017524.1"/>
    <property type="molecule type" value="Genomic_DNA"/>
</dbReference>
<feature type="chain" id="PRO_5032950018" evidence="2">
    <location>
        <begin position="22"/>
        <end position="323"/>
    </location>
</feature>
<dbReference type="SUPFAM" id="SSF53850">
    <property type="entry name" value="Periplasmic binding protein-like II"/>
    <property type="match status" value="1"/>
</dbReference>